<dbReference type="PROSITE" id="PS50109">
    <property type="entry name" value="HIS_KIN"/>
    <property type="match status" value="1"/>
</dbReference>
<dbReference type="EC" id="2.7.13.3" evidence="2"/>
<dbReference type="InterPro" id="IPR005467">
    <property type="entry name" value="His_kinase_dom"/>
</dbReference>
<dbReference type="Proteomes" id="UP000680815">
    <property type="component" value="Unassembled WGS sequence"/>
</dbReference>
<feature type="domain" description="Histidine kinase" evidence="6">
    <location>
        <begin position="796"/>
        <end position="1012"/>
    </location>
</feature>
<keyword evidence="10" id="KW-1185">Reference proteome</keyword>
<dbReference type="RefSeq" id="WP_209351619.1">
    <property type="nucleotide sequence ID" value="NZ_JAGIYZ010000008.1"/>
</dbReference>
<dbReference type="SUPFAM" id="SSF55785">
    <property type="entry name" value="PYP-like sensor domain (PAS domain)"/>
    <property type="match status" value="6"/>
</dbReference>
<evidence type="ECO:0000313" key="10">
    <source>
        <dbReference type="Proteomes" id="UP000680815"/>
    </source>
</evidence>
<keyword evidence="5" id="KW-0418">Kinase</keyword>
<dbReference type="InterPro" id="IPR000014">
    <property type="entry name" value="PAS"/>
</dbReference>
<dbReference type="PANTHER" id="PTHR43304:SF1">
    <property type="entry name" value="PAC DOMAIN-CONTAINING PROTEIN"/>
    <property type="match status" value="1"/>
</dbReference>
<sequence length="1024" mass="111938">MSPPVPPPIRLSGPPPFWSNPVPMWIFEQGSLRFLDVNEAAVESYGWSRDEFLRMTIRDIRSPAEAERLDRWRAVQPRHDTMSGPWVHRDAHGRERMVEINAAPVIFEDRAAILVSVLDRSAEYDAHAAVLAREAELRERAEMLRLAMAAGGVGTFRRDLVAGTVEVSDEARAVHGSPLPANPMLMGDWLRHMVPEDRACVEETVVAALARRAQGVTVDYRLRDPDTGEIRHMEARADYQYAADGTPLTAIGVIINVSARKAAEKALTESEQRYRSVVETAADGIVIADAQGRIVAANGATLRMFGYASLAEILGCDIALLMPPADVWRQAGFVAAQRPGALPRVLGLEGRAMVARRRDGSQFPVELSIGSFTSDGQAHLTGIIRDVSERRRAEAALAESDMRLRLTHEAAGIGIWEIDLIRGVTRLAPDTARLYGLPPDHPLEFPREHWQRIVHPDDAPRAKWQAHEKDGPFAPFDVTFRVPQRDGSLRWLQGIGRAIPGPDGGPARILGVNFDVTDRRMLEERLRESEERLRLTVEATGEGMWDVHIPSGRATFTAAFAAMLGYALSEIEQDVSFWERRVHPEDMPEVRRQLDEHLRGATSAYVSEHRLRHRDGHWIWVLDRGRVVEREADWRPVRMLGTLQDITARKALETALADGEARIRAILEAVPLAVVKIGPDGAISATNAAAAALIGDEPRLLDRLTPEDRTAWQAAHARVCAGETVQWEVDLAGRDGERHRVEASGVPFPLAGGGTGHLAVLRDVTAMREAEARLRGLEAEAMRASRLGAMGAMAAGLAHELNQPLGAMMNYTGAAAMLAGRVGVAEEERARLAGLLEKASAQALRASGIVRRLRDFIGRADREVTTLRVTDLFEEVRTEALQRGHAEIGLSVTPPGLQVFGDAVQLRQVVANLLSNAIEAAPPGSVPRVFMSAHRGDGGEGVEIVVRDSGPGIPPEVRRRLFEPVVSSKPEGMGIGLAMCRAIVEAHGGRIWAASEALGTGAAFHVMVPDEERALLGSLEHSAS</sequence>
<name>A0ABS4ASA5_9PROT</name>
<feature type="domain" description="PAC" evidence="8">
    <location>
        <begin position="605"/>
        <end position="658"/>
    </location>
</feature>
<organism evidence="9 10">
    <name type="scientific">Roseomonas nitratireducens</name>
    <dbReference type="NCBI Taxonomy" id="2820810"/>
    <lineage>
        <taxon>Bacteria</taxon>
        <taxon>Pseudomonadati</taxon>
        <taxon>Pseudomonadota</taxon>
        <taxon>Alphaproteobacteria</taxon>
        <taxon>Acetobacterales</taxon>
        <taxon>Roseomonadaceae</taxon>
        <taxon>Roseomonas</taxon>
    </lineage>
</organism>
<dbReference type="PANTHER" id="PTHR43304">
    <property type="entry name" value="PHYTOCHROME-LIKE PROTEIN CPH1"/>
    <property type="match status" value="1"/>
</dbReference>
<evidence type="ECO:0000256" key="3">
    <source>
        <dbReference type="ARBA" id="ARBA00022553"/>
    </source>
</evidence>
<dbReference type="InterPro" id="IPR036097">
    <property type="entry name" value="HisK_dim/P_sf"/>
</dbReference>
<dbReference type="Gene3D" id="3.30.565.10">
    <property type="entry name" value="Histidine kinase-like ATPase, C-terminal domain"/>
    <property type="match status" value="1"/>
</dbReference>
<dbReference type="InterPro" id="IPR035965">
    <property type="entry name" value="PAS-like_dom_sf"/>
</dbReference>
<evidence type="ECO:0000256" key="4">
    <source>
        <dbReference type="ARBA" id="ARBA00022679"/>
    </source>
</evidence>
<dbReference type="Pfam" id="PF02518">
    <property type="entry name" value="HATPase_c"/>
    <property type="match status" value="1"/>
</dbReference>
<proteinExistence type="predicted"/>
<dbReference type="SMART" id="SM00091">
    <property type="entry name" value="PAS"/>
    <property type="match status" value="6"/>
</dbReference>
<dbReference type="SUPFAM" id="SSF55874">
    <property type="entry name" value="ATPase domain of HSP90 chaperone/DNA topoisomerase II/histidine kinase"/>
    <property type="match status" value="1"/>
</dbReference>
<dbReference type="InterPro" id="IPR003594">
    <property type="entry name" value="HATPase_dom"/>
</dbReference>
<dbReference type="CDD" id="cd00130">
    <property type="entry name" value="PAS"/>
    <property type="match status" value="4"/>
</dbReference>
<dbReference type="Pfam" id="PF08447">
    <property type="entry name" value="PAS_3"/>
    <property type="match status" value="3"/>
</dbReference>
<dbReference type="Gene3D" id="1.10.287.130">
    <property type="match status" value="1"/>
</dbReference>
<accession>A0ABS4ASA5</accession>
<dbReference type="InterPro" id="IPR036890">
    <property type="entry name" value="HATPase_C_sf"/>
</dbReference>
<feature type="domain" description="PAS" evidence="7">
    <location>
        <begin position="529"/>
        <end position="601"/>
    </location>
</feature>
<dbReference type="Gene3D" id="2.10.70.100">
    <property type="match status" value="2"/>
</dbReference>
<dbReference type="PROSITE" id="PS50112">
    <property type="entry name" value="PAS"/>
    <property type="match status" value="2"/>
</dbReference>
<dbReference type="PRINTS" id="PR00344">
    <property type="entry name" value="BCTRLSENSOR"/>
</dbReference>
<feature type="domain" description="PAS" evidence="7">
    <location>
        <begin position="270"/>
        <end position="307"/>
    </location>
</feature>
<keyword evidence="3" id="KW-0597">Phosphoprotein</keyword>
<dbReference type="Pfam" id="PF13426">
    <property type="entry name" value="PAS_9"/>
    <property type="match status" value="1"/>
</dbReference>
<keyword evidence="4" id="KW-0808">Transferase</keyword>
<reference evidence="9 10" key="1">
    <citation type="submission" date="2021-03" db="EMBL/GenBank/DDBJ databases">
        <authorList>
            <person name="So Y."/>
        </authorList>
    </citation>
    <scope>NUCLEOTIDE SEQUENCE [LARGE SCALE GENOMIC DNA]</scope>
    <source>
        <strain evidence="9 10">PWR1</strain>
    </source>
</reference>
<evidence type="ECO:0000259" key="6">
    <source>
        <dbReference type="PROSITE" id="PS50109"/>
    </source>
</evidence>
<dbReference type="SMART" id="SM00388">
    <property type="entry name" value="HisKA"/>
    <property type="match status" value="1"/>
</dbReference>
<dbReference type="SUPFAM" id="SSF47384">
    <property type="entry name" value="Homodimeric domain of signal transducing histidine kinase"/>
    <property type="match status" value="1"/>
</dbReference>
<dbReference type="Pfam" id="PF08448">
    <property type="entry name" value="PAS_4"/>
    <property type="match status" value="1"/>
</dbReference>
<dbReference type="SMART" id="SM00387">
    <property type="entry name" value="HATPase_c"/>
    <property type="match status" value="1"/>
</dbReference>
<feature type="domain" description="PAC" evidence="8">
    <location>
        <begin position="216"/>
        <end position="269"/>
    </location>
</feature>
<gene>
    <name evidence="9" type="ORF">J5Y09_10000</name>
</gene>
<dbReference type="InterPro" id="IPR000700">
    <property type="entry name" value="PAS-assoc_C"/>
</dbReference>
<evidence type="ECO:0000256" key="5">
    <source>
        <dbReference type="ARBA" id="ARBA00022777"/>
    </source>
</evidence>
<dbReference type="Gene3D" id="3.30.450.20">
    <property type="entry name" value="PAS domain"/>
    <property type="match status" value="6"/>
</dbReference>
<dbReference type="CDD" id="cd00082">
    <property type="entry name" value="HisKA"/>
    <property type="match status" value="1"/>
</dbReference>
<evidence type="ECO:0000313" key="9">
    <source>
        <dbReference type="EMBL" id="MBP0464245.1"/>
    </source>
</evidence>
<dbReference type="InterPro" id="IPR003661">
    <property type="entry name" value="HisK_dim/P_dom"/>
</dbReference>
<dbReference type="EMBL" id="JAGIYZ010000008">
    <property type="protein sequence ID" value="MBP0464245.1"/>
    <property type="molecule type" value="Genomic_DNA"/>
</dbReference>
<dbReference type="NCBIfam" id="TIGR00229">
    <property type="entry name" value="sensory_box"/>
    <property type="match status" value="5"/>
</dbReference>
<evidence type="ECO:0000256" key="2">
    <source>
        <dbReference type="ARBA" id="ARBA00012438"/>
    </source>
</evidence>
<comment type="caution">
    <text evidence="9">The sequence shown here is derived from an EMBL/GenBank/DDBJ whole genome shotgun (WGS) entry which is preliminary data.</text>
</comment>
<dbReference type="InterPro" id="IPR013656">
    <property type="entry name" value="PAS_4"/>
</dbReference>
<protein>
    <recommendedName>
        <fullName evidence="2">histidine kinase</fullName>
        <ecNumber evidence="2">2.7.13.3</ecNumber>
    </recommendedName>
</protein>
<dbReference type="SMART" id="SM00086">
    <property type="entry name" value="PAC"/>
    <property type="match status" value="5"/>
</dbReference>
<dbReference type="InterPro" id="IPR013655">
    <property type="entry name" value="PAS_fold_3"/>
</dbReference>
<feature type="domain" description="PAC" evidence="8">
    <location>
        <begin position="476"/>
        <end position="528"/>
    </location>
</feature>
<comment type="catalytic activity">
    <reaction evidence="1">
        <text>ATP + protein L-histidine = ADP + protein N-phospho-L-histidine.</text>
        <dbReference type="EC" id="2.7.13.3"/>
    </reaction>
</comment>
<dbReference type="InterPro" id="IPR052162">
    <property type="entry name" value="Sensor_kinase/Photoreceptor"/>
</dbReference>
<evidence type="ECO:0000259" key="8">
    <source>
        <dbReference type="PROSITE" id="PS50113"/>
    </source>
</evidence>
<feature type="domain" description="PAC" evidence="8">
    <location>
        <begin position="348"/>
        <end position="399"/>
    </location>
</feature>
<dbReference type="Pfam" id="PF13188">
    <property type="entry name" value="PAS_8"/>
    <property type="match status" value="1"/>
</dbReference>
<dbReference type="InterPro" id="IPR001610">
    <property type="entry name" value="PAC"/>
</dbReference>
<dbReference type="PROSITE" id="PS50113">
    <property type="entry name" value="PAC"/>
    <property type="match status" value="5"/>
</dbReference>
<dbReference type="InterPro" id="IPR004358">
    <property type="entry name" value="Sig_transdc_His_kin-like_C"/>
</dbReference>
<feature type="domain" description="PAC" evidence="8">
    <location>
        <begin position="725"/>
        <end position="776"/>
    </location>
</feature>
<evidence type="ECO:0000256" key="1">
    <source>
        <dbReference type="ARBA" id="ARBA00000085"/>
    </source>
</evidence>
<evidence type="ECO:0000259" key="7">
    <source>
        <dbReference type="PROSITE" id="PS50112"/>
    </source>
</evidence>